<keyword evidence="7" id="KW-1185">Reference proteome</keyword>
<dbReference type="GO" id="GO:0003700">
    <property type="term" value="F:DNA-binding transcription factor activity"/>
    <property type="evidence" value="ECO:0007669"/>
    <property type="project" value="TreeGrafter"/>
</dbReference>
<evidence type="ECO:0000259" key="5">
    <source>
        <dbReference type="PROSITE" id="PS50977"/>
    </source>
</evidence>
<protein>
    <submittedName>
        <fullName evidence="6">TetR family transcriptional regulator</fullName>
    </submittedName>
</protein>
<dbReference type="Proteomes" id="UP001165079">
    <property type="component" value="Unassembled WGS sequence"/>
</dbReference>
<evidence type="ECO:0000256" key="2">
    <source>
        <dbReference type="ARBA" id="ARBA00023125"/>
    </source>
</evidence>
<dbReference type="InterPro" id="IPR001647">
    <property type="entry name" value="HTH_TetR"/>
</dbReference>
<dbReference type="GO" id="GO:0000976">
    <property type="term" value="F:transcription cis-regulatory region binding"/>
    <property type="evidence" value="ECO:0007669"/>
    <property type="project" value="TreeGrafter"/>
</dbReference>
<dbReference type="PANTHER" id="PTHR30055">
    <property type="entry name" value="HTH-TYPE TRANSCRIPTIONAL REGULATOR RUTR"/>
    <property type="match status" value="1"/>
</dbReference>
<dbReference type="EMBL" id="BSTX01000002">
    <property type="protein sequence ID" value="GLZ79276.1"/>
    <property type="molecule type" value="Genomic_DNA"/>
</dbReference>
<dbReference type="PANTHER" id="PTHR30055:SF209">
    <property type="entry name" value="POSSIBLE TRANSCRIPTIONAL REGULATORY PROTEIN (PROBABLY TETR-FAMILY)"/>
    <property type="match status" value="1"/>
</dbReference>
<dbReference type="Pfam" id="PF13305">
    <property type="entry name" value="TetR_C_33"/>
    <property type="match status" value="1"/>
</dbReference>
<dbReference type="RefSeq" id="WP_285664397.1">
    <property type="nucleotide sequence ID" value="NZ_BSTX01000002.1"/>
</dbReference>
<dbReference type="SUPFAM" id="SSF46689">
    <property type="entry name" value="Homeodomain-like"/>
    <property type="match status" value="1"/>
</dbReference>
<organism evidence="6 7">
    <name type="scientific">Actinorhabdospora filicis</name>
    <dbReference type="NCBI Taxonomy" id="1785913"/>
    <lineage>
        <taxon>Bacteria</taxon>
        <taxon>Bacillati</taxon>
        <taxon>Actinomycetota</taxon>
        <taxon>Actinomycetes</taxon>
        <taxon>Micromonosporales</taxon>
        <taxon>Micromonosporaceae</taxon>
        <taxon>Actinorhabdospora</taxon>
    </lineage>
</organism>
<keyword evidence="3" id="KW-0804">Transcription</keyword>
<sequence length="211" mass="22240">MPTDVSPTRDRPPREPADPHAELLAAGIRVLREEGAVRLTLRRVAGAAGTSTMGIYTCFGGRAGLLEAIYDHGFGLLRRRLSGAVTAPAPPLTRILAVAAAYREFALTDPALYALMFERPLPDFDPPARLKHRAMGSAFALLVGEVTAAIGAGALAGGDPERVAYLLWTAMHGLVSVELTHAARGWILDGPDEGGRVLVQGMAALLSGLAR</sequence>
<dbReference type="PROSITE" id="PS50977">
    <property type="entry name" value="HTH_TETR_2"/>
    <property type="match status" value="1"/>
</dbReference>
<dbReference type="InterPro" id="IPR036271">
    <property type="entry name" value="Tet_transcr_reg_TetR-rel_C_sf"/>
</dbReference>
<evidence type="ECO:0000313" key="7">
    <source>
        <dbReference type="Proteomes" id="UP001165079"/>
    </source>
</evidence>
<proteinExistence type="predicted"/>
<dbReference type="InterPro" id="IPR050109">
    <property type="entry name" value="HTH-type_TetR-like_transc_reg"/>
</dbReference>
<comment type="caution">
    <text evidence="6">The sequence shown here is derived from an EMBL/GenBank/DDBJ whole genome shotgun (WGS) entry which is preliminary data.</text>
</comment>
<evidence type="ECO:0000256" key="3">
    <source>
        <dbReference type="ARBA" id="ARBA00023163"/>
    </source>
</evidence>
<gene>
    <name evidence="6" type="ORF">Afil01_40830</name>
</gene>
<dbReference type="InterPro" id="IPR025996">
    <property type="entry name" value="MT1864/Rv1816-like_C"/>
</dbReference>
<dbReference type="AlphaFoldDB" id="A0A9W6SNN1"/>
<keyword evidence="2 4" id="KW-0238">DNA-binding</keyword>
<keyword evidence="1" id="KW-0805">Transcription regulation</keyword>
<accession>A0A9W6SNN1</accession>
<evidence type="ECO:0000256" key="1">
    <source>
        <dbReference type="ARBA" id="ARBA00023015"/>
    </source>
</evidence>
<name>A0A9W6SNN1_9ACTN</name>
<feature type="domain" description="HTH tetR-type" evidence="5">
    <location>
        <begin position="17"/>
        <end position="77"/>
    </location>
</feature>
<evidence type="ECO:0000313" key="6">
    <source>
        <dbReference type="EMBL" id="GLZ79276.1"/>
    </source>
</evidence>
<dbReference type="InterPro" id="IPR009057">
    <property type="entry name" value="Homeodomain-like_sf"/>
</dbReference>
<feature type="DNA-binding region" description="H-T-H motif" evidence="4">
    <location>
        <begin position="40"/>
        <end position="59"/>
    </location>
</feature>
<dbReference type="Pfam" id="PF00440">
    <property type="entry name" value="TetR_N"/>
    <property type="match status" value="1"/>
</dbReference>
<reference evidence="6" key="1">
    <citation type="submission" date="2023-03" db="EMBL/GenBank/DDBJ databases">
        <title>Actinorhabdospora filicis NBRC 111898.</title>
        <authorList>
            <person name="Ichikawa N."/>
            <person name="Sato H."/>
            <person name="Tonouchi N."/>
        </authorList>
    </citation>
    <scope>NUCLEOTIDE SEQUENCE</scope>
    <source>
        <strain evidence="6">NBRC 111898</strain>
    </source>
</reference>
<dbReference type="SUPFAM" id="SSF48498">
    <property type="entry name" value="Tetracyclin repressor-like, C-terminal domain"/>
    <property type="match status" value="1"/>
</dbReference>
<dbReference type="Gene3D" id="1.10.357.10">
    <property type="entry name" value="Tetracycline Repressor, domain 2"/>
    <property type="match status" value="1"/>
</dbReference>
<evidence type="ECO:0000256" key="4">
    <source>
        <dbReference type="PROSITE-ProRule" id="PRU00335"/>
    </source>
</evidence>